<gene>
    <name evidence="2" type="ORF">B0H16DRAFT_1461275</name>
</gene>
<evidence type="ECO:0000313" key="2">
    <source>
        <dbReference type="EMBL" id="KAJ7749098.1"/>
    </source>
</evidence>
<keyword evidence="3" id="KW-1185">Reference proteome</keyword>
<evidence type="ECO:0000313" key="3">
    <source>
        <dbReference type="Proteomes" id="UP001215598"/>
    </source>
</evidence>
<sequence length="341" mass="36816">MVPGLTAVLFNSIPVKIEPPNLSPISIKPEPQATSLPGPGVAKGVQLRTLIEGGHEVFELLSESEPEPDSEVEVGTPPIRSSSRASSITMYTDTDDFNLGGQSGMDDFRDGASGHWLMLMIVMQMSIPSSNTVWTDDSDKDDPRPSDTLWQNNITSAVRTGRFTITQKIKVQRLEHLSAIPSIWPIPRTSTAFVIDLNDDNTILSTRTLGTSWRLIVSSKMRTMMLGSQPQGPVETSQGLCREALDRETGPEDGKRKQVVVISMFLAPPQVPPAQLTSDPDVERGSCLNAPRSRSYSPGGTLTASQFRECPAALSIDASAIRSSASAICKSCSEGIYSPSN</sequence>
<dbReference type="Proteomes" id="UP001215598">
    <property type="component" value="Unassembled WGS sequence"/>
</dbReference>
<proteinExistence type="predicted"/>
<name>A0AAD7IUL3_9AGAR</name>
<dbReference type="EMBL" id="JARKIB010000070">
    <property type="protein sequence ID" value="KAJ7749098.1"/>
    <property type="molecule type" value="Genomic_DNA"/>
</dbReference>
<feature type="compositionally biased region" description="Low complexity" evidence="1">
    <location>
        <begin position="73"/>
        <end position="86"/>
    </location>
</feature>
<evidence type="ECO:0000256" key="1">
    <source>
        <dbReference type="SAM" id="MobiDB-lite"/>
    </source>
</evidence>
<accession>A0AAD7IUL3</accession>
<comment type="caution">
    <text evidence="2">The sequence shown here is derived from an EMBL/GenBank/DDBJ whole genome shotgun (WGS) entry which is preliminary data.</text>
</comment>
<dbReference type="AlphaFoldDB" id="A0AAD7IUL3"/>
<reference evidence="2" key="1">
    <citation type="submission" date="2023-03" db="EMBL/GenBank/DDBJ databases">
        <title>Massive genome expansion in bonnet fungi (Mycena s.s.) driven by repeated elements and novel gene families across ecological guilds.</title>
        <authorList>
            <consortium name="Lawrence Berkeley National Laboratory"/>
            <person name="Harder C.B."/>
            <person name="Miyauchi S."/>
            <person name="Viragh M."/>
            <person name="Kuo A."/>
            <person name="Thoen E."/>
            <person name="Andreopoulos B."/>
            <person name="Lu D."/>
            <person name="Skrede I."/>
            <person name="Drula E."/>
            <person name="Henrissat B."/>
            <person name="Morin E."/>
            <person name="Kohler A."/>
            <person name="Barry K."/>
            <person name="LaButti K."/>
            <person name="Morin E."/>
            <person name="Salamov A."/>
            <person name="Lipzen A."/>
            <person name="Mereny Z."/>
            <person name="Hegedus B."/>
            <person name="Baldrian P."/>
            <person name="Stursova M."/>
            <person name="Weitz H."/>
            <person name="Taylor A."/>
            <person name="Grigoriev I.V."/>
            <person name="Nagy L.G."/>
            <person name="Martin F."/>
            <person name="Kauserud H."/>
        </authorList>
    </citation>
    <scope>NUCLEOTIDE SEQUENCE</scope>
    <source>
        <strain evidence="2">CBHHK182m</strain>
    </source>
</reference>
<feature type="compositionally biased region" description="Polar residues" evidence="1">
    <location>
        <begin position="292"/>
        <end position="301"/>
    </location>
</feature>
<feature type="region of interest" description="Disordered" evidence="1">
    <location>
        <begin position="62"/>
        <end position="86"/>
    </location>
</feature>
<feature type="compositionally biased region" description="Acidic residues" evidence="1">
    <location>
        <begin position="62"/>
        <end position="72"/>
    </location>
</feature>
<protein>
    <submittedName>
        <fullName evidence="2">Uncharacterized protein</fullName>
    </submittedName>
</protein>
<organism evidence="2 3">
    <name type="scientific">Mycena metata</name>
    <dbReference type="NCBI Taxonomy" id="1033252"/>
    <lineage>
        <taxon>Eukaryota</taxon>
        <taxon>Fungi</taxon>
        <taxon>Dikarya</taxon>
        <taxon>Basidiomycota</taxon>
        <taxon>Agaricomycotina</taxon>
        <taxon>Agaricomycetes</taxon>
        <taxon>Agaricomycetidae</taxon>
        <taxon>Agaricales</taxon>
        <taxon>Marasmiineae</taxon>
        <taxon>Mycenaceae</taxon>
        <taxon>Mycena</taxon>
    </lineage>
</organism>
<feature type="region of interest" description="Disordered" evidence="1">
    <location>
        <begin position="271"/>
        <end position="301"/>
    </location>
</feature>